<dbReference type="FunFam" id="3.40.50.1970:FF:000003">
    <property type="entry name" value="Alcohol dehydrogenase, iron-containing"/>
    <property type="match status" value="1"/>
</dbReference>
<dbReference type="InterPro" id="IPR056798">
    <property type="entry name" value="ADH_Fe_C"/>
</dbReference>
<comment type="similarity">
    <text evidence="1">Belongs to the iron-containing alcohol dehydrogenase family.</text>
</comment>
<dbReference type="EMBL" id="VLPL01000010">
    <property type="protein sequence ID" value="TSJ39921.1"/>
    <property type="molecule type" value="Genomic_DNA"/>
</dbReference>
<evidence type="ECO:0000256" key="2">
    <source>
        <dbReference type="ARBA" id="ARBA00023002"/>
    </source>
</evidence>
<name>A0A556MJ26_9FLAO</name>
<sequence>MNNFEITTPTTLVFGKDQLPRIAQLLQSQAVDGKVIILYGGGSIERSGFLDRLKAELSDLELHFFKGIEANPEYTTLMKAVEYIRENKIGFMLAVGGGSVIDGAKFISGAVNYDGDPWEVLDQVPGKVFTSAVPFGCILTIPATGSESNSGAVISRSELKEKRTMGGPLFFPKFALLDPTFVATLPKRQIANGVIDAYTHTMEQYLTFKGENLLQERYAEGILSTLIAIGEKVLENPADYDLAANLMWCANQALNGVLRCGVTTDWATHMIGHELTALHGIDHAQSLAIIAPRLYEVKFESKKAKLAQYGKRVWNLEGSDDQVARKAIAKTEEFFHKLSVKTRISEYTSDYHETAKIIHDRFVQRGWLGLGENKDLTPKEAEYIVNQAI</sequence>
<dbReference type="Pfam" id="PF25137">
    <property type="entry name" value="ADH_Fe_C"/>
    <property type="match status" value="1"/>
</dbReference>
<comment type="caution">
    <text evidence="5">The sequence shown here is derived from an EMBL/GenBank/DDBJ whole genome shotgun (WGS) entry which is preliminary data.</text>
</comment>
<dbReference type="Pfam" id="PF00465">
    <property type="entry name" value="Fe-ADH"/>
    <property type="match status" value="1"/>
</dbReference>
<dbReference type="RefSeq" id="WP_144334337.1">
    <property type="nucleotide sequence ID" value="NZ_VLPL01000010.1"/>
</dbReference>
<evidence type="ECO:0000256" key="1">
    <source>
        <dbReference type="ARBA" id="ARBA00007358"/>
    </source>
</evidence>
<protein>
    <submittedName>
        <fullName evidence="5">Iron-containing alcohol dehydrogenase</fullName>
    </submittedName>
</protein>
<dbReference type="OrthoDB" id="9801156at2"/>
<dbReference type="AlphaFoldDB" id="A0A556MJ26"/>
<dbReference type="InterPro" id="IPR044731">
    <property type="entry name" value="BDH-like"/>
</dbReference>
<evidence type="ECO:0000313" key="5">
    <source>
        <dbReference type="EMBL" id="TSJ39921.1"/>
    </source>
</evidence>
<keyword evidence="6" id="KW-1185">Reference proteome</keyword>
<dbReference type="PANTHER" id="PTHR43633:SF1">
    <property type="entry name" value="ALCOHOL DEHYDROGENASE YQHD"/>
    <property type="match status" value="1"/>
</dbReference>
<dbReference type="SUPFAM" id="SSF56796">
    <property type="entry name" value="Dehydroquinate synthase-like"/>
    <property type="match status" value="1"/>
</dbReference>
<reference evidence="5 6" key="1">
    <citation type="submission" date="2019-07" db="EMBL/GenBank/DDBJ databases">
        <authorList>
            <person name="Huq M.A."/>
        </authorList>
    </citation>
    <scope>NUCLEOTIDE SEQUENCE [LARGE SCALE GENOMIC DNA]</scope>
    <source>
        <strain evidence="5 6">MAH-3</strain>
    </source>
</reference>
<dbReference type="Gene3D" id="3.40.50.1970">
    <property type="match status" value="1"/>
</dbReference>
<dbReference type="GO" id="GO:1990362">
    <property type="term" value="F:butanol dehydrogenase (NAD+) activity"/>
    <property type="evidence" value="ECO:0007669"/>
    <property type="project" value="InterPro"/>
</dbReference>
<keyword evidence="2" id="KW-0560">Oxidoreductase</keyword>
<feature type="domain" description="Alcohol dehydrogenase iron-type/glycerol dehydrogenase GldA" evidence="3">
    <location>
        <begin position="9"/>
        <end position="179"/>
    </location>
</feature>
<dbReference type="GO" id="GO:0005829">
    <property type="term" value="C:cytosol"/>
    <property type="evidence" value="ECO:0007669"/>
    <property type="project" value="TreeGrafter"/>
</dbReference>
<organism evidence="5 6">
    <name type="scientific">Fluviicola chungangensis</name>
    <dbReference type="NCBI Taxonomy" id="2597671"/>
    <lineage>
        <taxon>Bacteria</taxon>
        <taxon>Pseudomonadati</taxon>
        <taxon>Bacteroidota</taxon>
        <taxon>Flavobacteriia</taxon>
        <taxon>Flavobacteriales</taxon>
        <taxon>Crocinitomicaceae</taxon>
        <taxon>Fluviicola</taxon>
    </lineage>
</organism>
<dbReference type="PANTHER" id="PTHR43633">
    <property type="entry name" value="ALCOHOL DEHYDROGENASE YQHD"/>
    <property type="match status" value="1"/>
</dbReference>
<feature type="domain" description="Fe-containing alcohol dehydrogenase-like C-terminal" evidence="4">
    <location>
        <begin position="191"/>
        <end position="357"/>
    </location>
</feature>
<evidence type="ECO:0000313" key="6">
    <source>
        <dbReference type="Proteomes" id="UP000316008"/>
    </source>
</evidence>
<dbReference type="Proteomes" id="UP000316008">
    <property type="component" value="Unassembled WGS sequence"/>
</dbReference>
<gene>
    <name evidence="5" type="ORF">FO442_16570</name>
</gene>
<evidence type="ECO:0000259" key="4">
    <source>
        <dbReference type="Pfam" id="PF25137"/>
    </source>
</evidence>
<dbReference type="Gene3D" id="1.20.1090.10">
    <property type="entry name" value="Dehydroquinate synthase-like - alpha domain"/>
    <property type="match status" value="1"/>
</dbReference>
<dbReference type="GO" id="GO:0008106">
    <property type="term" value="F:alcohol dehydrogenase (NADP+) activity"/>
    <property type="evidence" value="ECO:0007669"/>
    <property type="project" value="TreeGrafter"/>
</dbReference>
<dbReference type="CDD" id="cd08187">
    <property type="entry name" value="BDH"/>
    <property type="match status" value="1"/>
</dbReference>
<dbReference type="GO" id="GO:0046872">
    <property type="term" value="F:metal ion binding"/>
    <property type="evidence" value="ECO:0007669"/>
    <property type="project" value="InterPro"/>
</dbReference>
<proteinExistence type="inferred from homology"/>
<dbReference type="GO" id="GO:1990002">
    <property type="term" value="F:methylglyoxal reductase (NADPH) (acetol producing) activity"/>
    <property type="evidence" value="ECO:0007669"/>
    <property type="project" value="TreeGrafter"/>
</dbReference>
<accession>A0A556MJ26</accession>
<evidence type="ECO:0000259" key="3">
    <source>
        <dbReference type="Pfam" id="PF00465"/>
    </source>
</evidence>
<dbReference type="InterPro" id="IPR001670">
    <property type="entry name" value="ADH_Fe/GldA"/>
</dbReference>